<evidence type="ECO:0000256" key="3">
    <source>
        <dbReference type="ARBA" id="ARBA00023125"/>
    </source>
</evidence>
<evidence type="ECO:0000256" key="2">
    <source>
        <dbReference type="ARBA" id="ARBA00023082"/>
    </source>
</evidence>
<dbReference type="EMBL" id="JAHLQK010000001">
    <property type="protein sequence ID" value="MBU5674910.1"/>
    <property type="molecule type" value="Genomic_DNA"/>
</dbReference>
<dbReference type="InterPro" id="IPR014284">
    <property type="entry name" value="RNA_pol_sigma-70_dom"/>
</dbReference>
<comment type="caution">
    <text evidence="6">The sequence shown here is derived from an EMBL/GenBank/DDBJ whole genome shotgun (WGS) entry which is preliminary data.</text>
</comment>
<dbReference type="InterPro" id="IPR039425">
    <property type="entry name" value="RNA_pol_sigma-70-like"/>
</dbReference>
<keyword evidence="4" id="KW-0804">Transcription</keyword>
<evidence type="ECO:0000256" key="4">
    <source>
        <dbReference type="ARBA" id="ARBA00023163"/>
    </source>
</evidence>
<dbReference type="Proteomes" id="UP000779508">
    <property type="component" value="Unassembled WGS sequence"/>
</dbReference>
<protein>
    <submittedName>
        <fullName evidence="6">Sigma-70 family RNA polymerase sigma factor</fullName>
    </submittedName>
</protein>
<evidence type="ECO:0000313" key="6">
    <source>
        <dbReference type="EMBL" id="MBU5674910.1"/>
    </source>
</evidence>
<organism evidence="6 7">
    <name type="scientific">Alkaliphilus flagellatus</name>
    <dbReference type="NCBI Taxonomy" id="2841507"/>
    <lineage>
        <taxon>Bacteria</taxon>
        <taxon>Bacillati</taxon>
        <taxon>Bacillota</taxon>
        <taxon>Clostridia</taxon>
        <taxon>Peptostreptococcales</taxon>
        <taxon>Natronincolaceae</taxon>
        <taxon>Alkaliphilus</taxon>
    </lineage>
</organism>
<dbReference type="PANTHER" id="PTHR43133:SF8">
    <property type="entry name" value="RNA POLYMERASE SIGMA FACTOR HI_1459-RELATED"/>
    <property type="match status" value="1"/>
</dbReference>
<gene>
    <name evidence="6" type="ORF">KQI88_00585</name>
</gene>
<name>A0ABS6G0J9_9FIRM</name>
<evidence type="ECO:0000259" key="5">
    <source>
        <dbReference type="Pfam" id="PF04542"/>
    </source>
</evidence>
<dbReference type="NCBIfam" id="TIGR02937">
    <property type="entry name" value="sigma70-ECF"/>
    <property type="match status" value="1"/>
</dbReference>
<dbReference type="RefSeq" id="WP_216414426.1">
    <property type="nucleotide sequence ID" value="NZ_JAHLQK010000001.1"/>
</dbReference>
<sequence>MGRITEENFIDRLKSRDEKALEYVIDTYGWIIKSIVRKHLYNLESHQEECINDILLGIWNNIYSFNKDKSTFKSWVAAISKYKTIDYRRKYLRDLKNENIDNIKIISEDDIFKEITKKDLDKDLDELLNCLKNEDKNLFLRLYVEEQDVSHISKVTGLKKDVIYNRVSRGKRKLRSMFNVIERR</sequence>
<proteinExistence type="predicted"/>
<keyword evidence="1" id="KW-0805">Transcription regulation</keyword>
<evidence type="ECO:0000256" key="1">
    <source>
        <dbReference type="ARBA" id="ARBA00023015"/>
    </source>
</evidence>
<reference evidence="6 7" key="1">
    <citation type="submission" date="2021-06" db="EMBL/GenBank/DDBJ databases">
        <authorList>
            <person name="Sun Q."/>
            <person name="Li D."/>
        </authorList>
    </citation>
    <scope>NUCLEOTIDE SEQUENCE [LARGE SCALE GENOMIC DNA]</scope>
    <source>
        <strain evidence="6 7">MSJ-5</strain>
    </source>
</reference>
<dbReference type="PANTHER" id="PTHR43133">
    <property type="entry name" value="RNA POLYMERASE ECF-TYPE SIGMA FACTO"/>
    <property type="match status" value="1"/>
</dbReference>
<accession>A0ABS6G0J9</accession>
<evidence type="ECO:0000313" key="7">
    <source>
        <dbReference type="Proteomes" id="UP000779508"/>
    </source>
</evidence>
<keyword evidence="7" id="KW-1185">Reference proteome</keyword>
<keyword evidence="2" id="KW-0731">Sigma factor</keyword>
<dbReference type="InterPro" id="IPR007627">
    <property type="entry name" value="RNA_pol_sigma70_r2"/>
</dbReference>
<feature type="domain" description="RNA polymerase sigma-70 region 2" evidence="5">
    <location>
        <begin position="31"/>
        <end position="90"/>
    </location>
</feature>
<dbReference type="Pfam" id="PF04542">
    <property type="entry name" value="Sigma70_r2"/>
    <property type="match status" value="1"/>
</dbReference>
<keyword evidence="3" id="KW-0238">DNA-binding</keyword>